<gene>
    <name evidence="2" type="ORF">GCU68_08400</name>
</gene>
<dbReference type="KEGG" id="nas:GCU68_08400"/>
<organism evidence="2 3">
    <name type="scientific">Natronorubrum aibiense</name>
    <dbReference type="NCBI Taxonomy" id="348826"/>
    <lineage>
        <taxon>Archaea</taxon>
        <taxon>Methanobacteriati</taxon>
        <taxon>Methanobacteriota</taxon>
        <taxon>Stenosarchaea group</taxon>
        <taxon>Halobacteria</taxon>
        <taxon>Halobacteriales</taxon>
        <taxon>Natrialbaceae</taxon>
        <taxon>Natronorubrum</taxon>
    </lineage>
</organism>
<feature type="transmembrane region" description="Helical" evidence="1">
    <location>
        <begin position="215"/>
        <end position="237"/>
    </location>
</feature>
<feature type="transmembrane region" description="Helical" evidence="1">
    <location>
        <begin position="131"/>
        <end position="162"/>
    </location>
</feature>
<dbReference type="GeneID" id="42301060"/>
<dbReference type="Pfam" id="PF17647">
    <property type="entry name" value="DUF5518"/>
    <property type="match status" value="1"/>
</dbReference>
<name>A0A5P9P333_9EURY</name>
<reference evidence="2 3" key="1">
    <citation type="journal article" date="2007" name="Int. J. Syst. Evol. Microbiol.">
        <title>Natronorubrum sulfidifaciens sp. nov., an extremely haloalkaliphilic archaeon isolated from Aiding salt lake in Xin-Jiang, China.</title>
        <authorList>
            <person name="Cui H.L."/>
            <person name="Tohty D."/>
            <person name="Liu H.C."/>
            <person name="Liu S.J."/>
            <person name="Oren A."/>
            <person name="Zhou P.J."/>
        </authorList>
    </citation>
    <scope>NUCLEOTIDE SEQUENCE [LARGE SCALE GENOMIC DNA]</scope>
    <source>
        <strain evidence="2 3">7-3</strain>
    </source>
</reference>
<dbReference type="RefSeq" id="WP_152940654.1">
    <property type="nucleotide sequence ID" value="NZ_CP045488.1"/>
</dbReference>
<keyword evidence="3" id="KW-1185">Reference proteome</keyword>
<feature type="transmembrane region" description="Helical" evidence="1">
    <location>
        <begin position="89"/>
        <end position="111"/>
    </location>
</feature>
<feature type="transmembrane region" description="Helical" evidence="1">
    <location>
        <begin position="182"/>
        <end position="203"/>
    </location>
</feature>
<sequence length="249" mass="25028">MGSTPTERASADGHPAAGRPLPEFVDWLFGVVIALSGLFLIVDGSVLAFTVDRGLLAEGIEDGTITVAVGTTELTDAESITVADAVVSWVGPGLLLTGGGLVLFAIGYVVVRHRAHRRARTGESVSSFGTFAVLGAVTTVVLSFIPVSPVSPAVGGALAGYLERNESDRTVSVGALAGLLPTLPLCSTLLFVFVGLLSGLFAIGQAGNAIVVGTIMLLSVGLVATVGAGLGALGGYVGGRLADRRGATD</sequence>
<dbReference type="AlphaFoldDB" id="A0A5P9P333"/>
<dbReference type="Proteomes" id="UP000326170">
    <property type="component" value="Chromosome"/>
</dbReference>
<proteinExistence type="predicted"/>
<accession>A0A5P9P333</accession>
<dbReference type="EMBL" id="CP045488">
    <property type="protein sequence ID" value="QFU82539.1"/>
    <property type="molecule type" value="Genomic_DNA"/>
</dbReference>
<evidence type="ECO:0000256" key="1">
    <source>
        <dbReference type="SAM" id="Phobius"/>
    </source>
</evidence>
<keyword evidence="1" id="KW-0472">Membrane</keyword>
<dbReference type="InterPro" id="IPR040493">
    <property type="entry name" value="DUF5518"/>
</dbReference>
<feature type="transmembrane region" description="Helical" evidence="1">
    <location>
        <begin position="27"/>
        <end position="49"/>
    </location>
</feature>
<evidence type="ECO:0000313" key="2">
    <source>
        <dbReference type="EMBL" id="QFU82539.1"/>
    </source>
</evidence>
<keyword evidence="1" id="KW-1133">Transmembrane helix</keyword>
<protein>
    <submittedName>
        <fullName evidence="2">Uncharacterized protein</fullName>
    </submittedName>
</protein>
<dbReference type="OrthoDB" id="341846at2157"/>
<keyword evidence="1" id="KW-0812">Transmembrane</keyword>
<evidence type="ECO:0000313" key="3">
    <source>
        <dbReference type="Proteomes" id="UP000326170"/>
    </source>
</evidence>